<evidence type="ECO:0000313" key="2">
    <source>
        <dbReference type="Proteomes" id="UP000199268"/>
    </source>
</evidence>
<reference evidence="2" key="1">
    <citation type="submission" date="2016-08" db="EMBL/GenBank/DDBJ databases">
        <authorList>
            <person name="Varghese N."/>
            <person name="Submissions Spin"/>
        </authorList>
    </citation>
    <scope>NUCLEOTIDE SEQUENCE [LARGE SCALE GENOMIC DNA]</scope>
    <source>
        <strain evidence="2">R-53094</strain>
    </source>
</reference>
<dbReference type="AlphaFoldDB" id="A0A1C3YZZ9"/>
<dbReference type="SFLD" id="SFLDG01140">
    <property type="entry name" value="C2.B:_Phosphomannomutase_and_P"/>
    <property type="match status" value="1"/>
</dbReference>
<dbReference type="InterPro" id="IPR036412">
    <property type="entry name" value="HAD-like_sf"/>
</dbReference>
<dbReference type="SFLD" id="SFLDS00003">
    <property type="entry name" value="Haloacid_Dehalogenase"/>
    <property type="match status" value="1"/>
</dbReference>
<name>A0A1C3YZZ9_9LACO</name>
<dbReference type="GO" id="GO:0000287">
    <property type="term" value="F:magnesium ion binding"/>
    <property type="evidence" value="ECO:0007669"/>
    <property type="project" value="TreeGrafter"/>
</dbReference>
<dbReference type="STRING" id="1505725.GA0061074_101230"/>
<proteinExistence type="predicted"/>
<dbReference type="GO" id="GO:0016791">
    <property type="term" value="F:phosphatase activity"/>
    <property type="evidence" value="ECO:0007669"/>
    <property type="project" value="TreeGrafter"/>
</dbReference>
<keyword evidence="2" id="KW-1185">Reference proteome</keyword>
<evidence type="ECO:0008006" key="3">
    <source>
        <dbReference type="Google" id="ProtNLM"/>
    </source>
</evidence>
<evidence type="ECO:0000313" key="1">
    <source>
        <dbReference type="EMBL" id="SCB75691.1"/>
    </source>
</evidence>
<dbReference type="NCBIfam" id="TIGR00099">
    <property type="entry name" value="Cof-subfamily"/>
    <property type="match status" value="1"/>
</dbReference>
<dbReference type="Gene3D" id="3.30.1240.10">
    <property type="match status" value="1"/>
</dbReference>
<dbReference type="Pfam" id="PF08282">
    <property type="entry name" value="Hydrolase_3"/>
    <property type="match status" value="1"/>
</dbReference>
<sequence length="266" mass="29619">MNSDIKLVAVDIDGTFMRDDYTYDEAAFKKVLSVMAKVGCQFVVASGNQYYQLISHFPSFADQLSYVAENGALVTDHSEIIFKASISNDIVNKVSEICADYPEIKNVMCGVKSAYCERGTVDDDFFALTNHYYPKLQWVDDFKDVDDQILKFAPTVPEEKTQAYYEMFKKRLAGLLVPTTSGHGSIDLIIPGCHKATGLKRLVERWQITPGQCVAFGDGQNDIEMLQYCGTGYAMANATDEVKAAADQICLSNNDDGVVRKLEELF</sequence>
<dbReference type="InterPro" id="IPR000150">
    <property type="entry name" value="Cof"/>
</dbReference>
<dbReference type="Proteomes" id="UP000199268">
    <property type="component" value="Unassembled WGS sequence"/>
</dbReference>
<dbReference type="Gene3D" id="3.40.50.1000">
    <property type="entry name" value="HAD superfamily/HAD-like"/>
    <property type="match status" value="1"/>
</dbReference>
<dbReference type="RefSeq" id="WP_092461269.1">
    <property type="nucleotide sequence ID" value="NZ_BJEE01000002.1"/>
</dbReference>
<protein>
    <recommendedName>
        <fullName evidence="3">Sugar-phosphatase</fullName>
    </recommendedName>
</protein>
<dbReference type="EMBL" id="FMAO01000001">
    <property type="protein sequence ID" value="SCB75691.1"/>
    <property type="molecule type" value="Genomic_DNA"/>
</dbReference>
<dbReference type="PANTHER" id="PTHR10000:SF53">
    <property type="entry name" value="5-AMINO-6-(5-PHOSPHO-D-RIBITYLAMINO)URACIL PHOSPHATASE YBJI-RELATED"/>
    <property type="match status" value="1"/>
</dbReference>
<dbReference type="SUPFAM" id="SSF56784">
    <property type="entry name" value="HAD-like"/>
    <property type="match status" value="1"/>
</dbReference>
<dbReference type="OrthoDB" id="9814970at2"/>
<dbReference type="InterPro" id="IPR023214">
    <property type="entry name" value="HAD_sf"/>
</dbReference>
<dbReference type="SFLD" id="SFLDG01144">
    <property type="entry name" value="C2.B.4:_PGP_Like"/>
    <property type="match status" value="1"/>
</dbReference>
<accession>A0A1C3YZZ9</accession>
<dbReference type="GO" id="GO:0005829">
    <property type="term" value="C:cytosol"/>
    <property type="evidence" value="ECO:0007669"/>
    <property type="project" value="TreeGrafter"/>
</dbReference>
<dbReference type="NCBIfam" id="TIGR01484">
    <property type="entry name" value="HAD-SF-IIB"/>
    <property type="match status" value="1"/>
</dbReference>
<dbReference type="InterPro" id="IPR006379">
    <property type="entry name" value="HAD-SF_hydro_IIB"/>
</dbReference>
<dbReference type="CDD" id="cd07518">
    <property type="entry name" value="HAD_YbiV-Like"/>
    <property type="match status" value="1"/>
</dbReference>
<dbReference type="PANTHER" id="PTHR10000">
    <property type="entry name" value="PHOSPHOSERINE PHOSPHATASE"/>
    <property type="match status" value="1"/>
</dbReference>
<gene>
    <name evidence="1" type="ORF">GA0061074_101230</name>
</gene>
<organism evidence="1 2">
    <name type="scientific">Weissella bombi</name>
    <dbReference type="NCBI Taxonomy" id="1505725"/>
    <lineage>
        <taxon>Bacteria</taxon>
        <taxon>Bacillati</taxon>
        <taxon>Bacillota</taxon>
        <taxon>Bacilli</taxon>
        <taxon>Lactobacillales</taxon>
        <taxon>Lactobacillaceae</taxon>
        <taxon>Weissella</taxon>
    </lineage>
</organism>